<evidence type="ECO:0000256" key="4">
    <source>
        <dbReference type="ARBA" id="ARBA00022989"/>
    </source>
</evidence>
<dbReference type="EMBL" id="BNJJ01000010">
    <property type="protein sequence ID" value="GHO85725.1"/>
    <property type="molecule type" value="Genomic_DNA"/>
</dbReference>
<reference evidence="8 9" key="1">
    <citation type="journal article" date="2021" name="Int. J. Syst. Evol. Microbiol.">
        <title>Reticulibacter mediterranei gen. nov., sp. nov., within the new family Reticulibacteraceae fam. nov., and Ktedonospora formicarum gen. nov., sp. nov., Ktedonobacter robiniae sp. nov., Dictyobacter formicarum sp. nov. and Dictyobacter arantiisoli sp. nov., belonging to the class Ktedonobacteria.</title>
        <authorList>
            <person name="Yabe S."/>
            <person name="Zheng Y."/>
            <person name="Wang C.M."/>
            <person name="Sakai Y."/>
            <person name="Abe K."/>
            <person name="Yokota A."/>
            <person name="Donadio S."/>
            <person name="Cavaletti L."/>
            <person name="Monciardini P."/>
        </authorList>
    </citation>
    <scope>NUCLEOTIDE SEQUENCE [LARGE SCALE GENOMIC DNA]</scope>
    <source>
        <strain evidence="8 9">SOSP1-9</strain>
    </source>
</reference>
<dbReference type="InterPro" id="IPR051401">
    <property type="entry name" value="GtrA_CellWall_Glycosyl"/>
</dbReference>
<dbReference type="PANTHER" id="PTHR38459">
    <property type="entry name" value="PROPHAGE BACTOPRENOL-LINKED GLUCOSE TRANSLOCASE HOMOLOG"/>
    <property type="match status" value="1"/>
</dbReference>
<keyword evidence="9" id="KW-1185">Reference proteome</keyword>
<name>A0ABQ3VIX1_9CHLR</name>
<protein>
    <recommendedName>
        <fullName evidence="7">GtrA/DPMS transmembrane domain-containing protein</fullName>
    </recommendedName>
</protein>
<evidence type="ECO:0000256" key="5">
    <source>
        <dbReference type="ARBA" id="ARBA00023136"/>
    </source>
</evidence>
<gene>
    <name evidence="8" type="ORF">KSZ_37310</name>
</gene>
<feature type="transmembrane region" description="Helical" evidence="6">
    <location>
        <begin position="103"/>
        <end position="122"/>
    </location>
</feature>
<dbReference type="RefSeq" id="WP_201363367.1">
    <property type="nucleotide sequence ID" value="NZ_BNJJ01000010.1"/>
</dbReference>
<feature type="domain" description="GtrA/DPMS transmembrane" evidence="7">
    <location>
        <begin position="15"/>
        <end position="150"/>
    </location>
</feature>
<evidence type="ECO:0000259" key="7">
    <source>
        <dbReference type="Pfam" id="PF04138"/>
    </source>
</evidence>
<evidence type="ECO:0000256" key="6">
    <source>
        <dbReference type="SAM" id="Phobius"/>
    </source>
</evidence>
<keyword evidence="5 6" id="KW-0472">Membrane</keyword>
<dbReference type="PANTHER" id="PTHR38459:SF1">
    <property type="entry name" value="PROPHAGE BACTOPRENOL-LINKED GLUCOSE TRANSLOCASE HOMOLOG"/>
    <property type="match status" value="1"/>
</dbReference>
<dbReference type="Proteomes" id="UP000635565">
    <property type="component" value="Unassembled WGS sequence"/>
</dbReference>
<dbReference type="InterPro" id="IPR007267">
    <property type="entry name" value="GtrA_DPMS_TM"/>
</dbReference>
<evidence type="ECO:0000256" key="1">
    <source>
        <dbReference type="ARBA" id="ARBA00004141"/>
    </source>
</evidence>
<dbReference type="Pfam" id="PF04138">
    <property type="entry name" value="GtrA_DPMS_TM"/>
    <property type="match status" value="1"/>
</dbReference>
<evidence type="ECO:0000313" key="9">
    <source>
        <dbReference type="Proteomes" id="UP000635565"/>
    </source>
</evidence>
<keyword evidence="3 6" id="KW-0812">Transmembrane</keyword>
<sequence length="182" mass="20413">MITFIKRLFNMRIVRYGLVGGVGIPVNVLALFVFQHLLGIFHLTVNFSFIGYHSTVNLLYALASACAFEVSTTINFLLNQIFTYGEQKLQGWSWVQRALKAQLTSLSALLLSFTIGLVLVYGLHVNEYIANPIGIIVVFIYNFFISKRFVYRPTTTVVAELLDAEDQDSGKVAIATSYSDQQ</sequence>
<evidence type="ECO:0000313" key="8">
    <source>
        <dbReference type="EMBL" id="GHO85725.1"/>
    </source>
</evidence>
<feature type="transmembrane region" description="Helical" evidence="6">
    <location>
        <begin position="128"/>
        <end position="145"/>
    </location>
</feature>
<keyword evidence="4 6" id="KW-1133">Transmembrane helix</keyword>
<feature type="transmembrane region" description="Helical" evidence="6">
    <location>
        <begin position="58"/>
        <end position="82"/>
    </location>
</feature>
<evidence type="ECO:0000256" key="3">
    <source>
        <dbReference type="ARBA" id="ARBA00022692"/>
    </source>
</evidence>
<comment type="caution">
    <text evidence="8">The sequence shown here is derived from an EMBL/GenBank/DDBJ whole genome shotgun (WGS) entry which is preliminary data.</text>
</comment>
<accession>A0ABQ3VIX1</accession>
<comment type="subcellular location">
    <subcellularLocation>
        <location evidence="1">Membrane</location>
        <topology evidence="1">Multi-pass membrane protein</topology>
    </subcellularLocation>
</comment>
<feature type="transmembrane region" description="Helical" evidence="6">
    <location>
        <begin position="16"/>
        <end position="38"/>
    </location>
</feature>
<proteinExistence type="inferred from homology"/>
<organism evidence="8 9">
    <name type="scientific">Dictyobacter formicarum</name>
    <dbReference type="NCBI Taxonomy" id="2778368"/>
    <lineage>
        <taxon>Bacteria</taxon>
        <taxon>Bacillati</taxon>
        <taxon>Chloroflexota</taxon>
        <taxon>Ktedonobacteria</taxon>
        <taxon>Ktedonobacterales</taxon>
        <taxon>Dictyobacteraceae</taxon>
        <taxon>Dictyobacter</taxon>
    </lineage>
</organism>
<comment type="similarity">
    <text evidence="2">Belongs to the GtrA family.</text>
</comment>
<evidence type="ECO:0000256" key="2">
    <source>
        <dbReference type="ARBA" id="ARBA00009399"/>
    </source>
</evidence>